<dbReference type="Proteomes" id="UP001451571">
    <property type="component" value="Chromosome"/>
</dbReference>
<reference evidence="1 2" key="1">
    <citation type="submission" date="2024-02" db="EMBL/GenBank/DDBJ databases">
        <title>Bacterial strain from lacustrine sediment.</title>
        <authorList>
            <person name="Petit C."/>
            <person name="Fadhlaoui K."/>
        </authorList>
    </citation>
    <scope>NUCLEOTIDE SEQUENCE [LARGE SCALE GENOMIC DNA]</scope>
    <source>
        <strain evidence="1 2">IPX-CK</strain>
    </source>
</reference>
<evidence type="ECO:0000313" key="1">
    <source>
        <dbReference type="EMBL" id="XAH73176.1"/>
    </source>
</evidence>
<dbReference type="RefSeq" id="WP_342756783.1">
    <property type="nucleotide sequence ID" value="NZ_CP146256.1"/>
</dbReference>
<accession>A0ABZ3ESK7</accession>
<organism evidence="1 2">
    <name type="scientific">Kineothrix sedimenti</name>
    <dbReference type="NCBI Taxonomy" id="3123317"/>
    <lineage>
        <taxon>Bacteria</taxon>
        <taxon>Bacillati</taxon>
        <taxon>Bacillota</taxon>
        <taxon>Clostridia</taxon>
        <taxon>Lachnospirales</taxon>
        <taxon>Lachnospiraceae</taxon>
        <taxon>Kineothrix</taxon>
    </lineage>
</organism>
<name>A0ABZ3ESK7_9FIRM</name>
<keyword evidence="2" id="KW-1185">Reference proteome</keyword>
<gene>
    <name evidence="1" type="ORF">V6984_16930</name>
</gene>
<sequence>MQNCAIELVSVEQAAEELNISPAKLRSWMRHRLIHIGIADRKEDAENWNYTIFRPHLEKFKNGEVI</sequence>
<dbReference type="EMBL" id="CP146256">
    <property type="protein sequence ID" value="XAH73176.1"/>
    <property type="molecule type" value="Genomic_DNA"/>
</dbReference>
<proteinExistence type="predicted"/>
<protein>
    <submittedName>
        <fullName evidence="1">Helix-turn-helix domain-containing protein</fullName>
    </submittedName>
</protein>
<evidence type="ECO:0000313" key="2">
    <source>
        <dbReference type="Proteomes" id="UP001451571"/>
    </source>
</evidence>